<dbReference type="InterPro" id="IPR008984">
    <property type="entry name" value="SMAD_FHA_dom_sf"/>
</dbReference>
<accession>A0AAX4PCC0</accession>
<evidence type="ECO:0000313" key="3">
    <source>
        <dbReference type="Proteomes" id="UP001472866"/>
    </source>
</evidence>
<dbReference type="CDD" id="cd00060">
    <property type="entry name" value="FHA"/>
    <property type="match status" value="1"/>
</dbReference>
<evidence type="ECO:0000313" key="2">
    <source>
        <dbReference type="EMBL" id="WZN63651.1"/>
    </source>
</evidence>
<dbReference type="PANTHER" id="PTHR23308">
    <property type="entry name" value="NUCLEAR INHIBITOR OF PROTEIN PHOSPHATASE-1"/>
    <property type="match status" value="1"/>
</dbReference>
<dbReference type="InterPro" id="IPR000253">
    <property type="entry name" value="FHA_dom"/>
</dbReference>
<feature type="domain" description="FHA" evidence="1">
    <location>
        <begin position="61"/>
        <end position="110"/>
    </location>
</feature>
<keyword evidence="3" id="KW-1185">Reference proteome</keyword>
<dbReference type="InterPro" id="IPR050923">
    <property type="entry name" value="Cell_Proc_Reg/RNA_Proc"/>
</dbReference>
<gene>
    <name evidence="2" type="ORF">HKI87_08g52000</name>
</gene>
<dbReference type="SUPFAM" id="SSF49879">
    <property type="entry name" value="SMAD/FHA domain"/>
    <property type="match status" value="1"/>
</dbReference>
<dbReference type="Gene3D" id="2.60.200.20">
    <property type="match status" value="1"/>
</dbReference>
<dbReference type="PROSITE" id="PS50006">
    <property type="entry name" value="FHA_DOMAIN"/>
    <property type="match status" value="1"/>
</dbReference>
<dbReference type="SMART" id="SM00240">
    <property type="entry name" value="FHA"/>
    <property type="match status" value="1"/>
</dbReference>
<evidence type="ECO:0000259" key="1">
    <source>
        <dbReference type="PROSITE" id="PS50006"/>
    </source>
</evidence>
<organism evidence="2 3">
    <name type="scientific">Chloropicon roscoffensis</name>
    <dbReference type="NCBI Taxonomy" id="1461544"/>
    <lineage>
        <taxon>Eukaryota</taxon>
        <taxon>Viridiplantae</taxon>
        <taxon>Chlorophyta</taxon>
        <taxon>Chloropicophyceae</taxon>
        <taxon>Chloropicales</taxon>
        <taxon>Chloropicaceae</taxon>
        <taxon>Chloropicon</taxon>
    </lineage>
</organism>
<sequence length="142" mass="15048">MAAMTCVTRATCRAASKATRRQTSAKVVLKPIGDNNADYVIRSGLNQPPQATAITLMAGTSVVGRDEASDLIIPIPTVSGSHAKVEVLGDSVYVTDLKSTNGTFVQDEKIKPETKTEVKVGQSVTFGDSNLASYMVQQEDDA</sequence>
<dbReference type="Proteomes" id="UP001472866">
    <property type="component" value="Chromosome 08"/>
</dbReference>
<name>A0AAX4PCC0_9CHLO</name>
<dbReference type="EMBL" id="CP151508">
    <property type="protein sequence ID" value="WZN63651.1"/>
    <property type="molecule type" value="Genomic_DNA"/>
</dbReference>
<dbReference type="AlphaFoldDB" id="A0AAX4PCC0"/>
<dbReference type="Pfam" id="PF00498">
    <property type="entry name" value="FHA"/>
    <property type="match status" value="1"/>
</dbReference>
<reference evidence="2 3" key="1">
    <citation type="submission" date="2024-03" db="EMBL/GenBank/DDBJ databases">
        <title>Complete genome sequence of the green alga Chloropicon roscoffensis RCC1871.</title>
        <authorList>
            <person name="Lemieux C."/>
            <person name="Pombert J.-F."/>
            <person name="Otis C."/>
            <person name="Turmel M."/>
        </authorList>
    </citation>
    <scope>NUCLEOTIDE SEQUENCE [LARGE SCALE GENOMIC DNA]</scope>
    <source>
        <strain evidence="2 3">RCC1871</strain>
    </source>
</reference>
<proteinExistence type="predicted"/>
<protein>
    <submittedName>
        <fullName evidence="2">SMAD/FHA domain-containing protein</fullName>
    </submittedName>
</protein>